<sequence length="151" mass="16879">MNTKILQTLVLMLWSIGAVQAVEFVNADNSINTEICIAATVSDQALKAKAKEYKYSNIQVSQFSCNGLPIDKFAKKYRKSMDASQVKVFSFDNTTGSIEAELCIAAAHSSDKFYAVKAELNRPKSYYESITCNDVPLVKFARKYGNKHFKI</sequence>
<evidence type="ECO:0000313" key="2">
    <source>
        <dbReference type="EMBL" id="GLX77901.1"/>
    </source>
</evidence>
<keyword evidence="3" id="KW-1185">Reference proteome</keyword>
<feature type="signal peptide" evidence="1">
    <location>
        <begin position="1"/>
        <end position="21"/>
    </location>
</feature>
<evidence type="ECO:0000313" key="3">
    <source>
        <dbReference type="Proteomes" id="UP001157186"/>
    </source>
</evidence>
<dbReference type="EMBL" id="BSST01000001">
    <property type="protein sequence ID" value="GLX77901.1"/>
    <property type="molecule type" value="Genomic_DNA"/>
</dbReference>
<keyword evidence="1" id="KW-0732">Signal</keyword>
<proteinExistence type="predicted"/>
<comment type="caution">
    <text evidence="2">The sequence shown here is derived from an EMBL/GenBank/DDBJ whole genome shotgun (WGS) entry which is preliminary data.</text>
</comment>
<reference evidence="2 3" key="1">
    <citation type="submission" date="2023-03" db="EMBL/GenBank/DDBJ databases">
        <title>Draft genome sequence of Thalassotalea insulae KCTC 62186T.</title>
        <authorList>
            <person name="Sawabe T."/>
        </authorList>
    </citation>
    <scope>NUCLEOTIDE SEQUENCE [LARGE SCALE GENOMIC DNA]</scope>
    <source>
        <strain evidence="2 3">KCTC 62186</strain>
    </source>
</reference>
<accession>A0ABQ6GUR7</accession>
<evidence type="ECO:0000256" key="1">
    <source>
        <dbReference type="SAM" id="SignalP"/>
    </source>
</evidence>
<dbReference type="Proteomes" id="UP001157186">
    <property type="component" value="Unassembled WGS sequence"/>
</dbReference>
<gene>
    <name evidence="2" type="ORF">tinsulaeT_12410</name>
</gene>
<name>A0ABQ6GUR7_9GAMM</name>
<organism evidence="2 3">
    <name type="scientific">Thalassotalea insulae</name>
    <dbReference type="NCBI Taxonomy" id="2056778"/>
    <lineage>
        <taxon>Bacteria</taxon>
        <taxon>Pseudomonadati</taxon>
        <taxon>Pseudomonadota</taxon>
        <taxon>Gammaproteobacteria</taxon>
        <taxon>Alteromonadales</taxon>
        <taxon>Colwelliaceae</taxon>
        <taxon>Thalassotalea</taxon>
    </lineage>
</organism>
<evidence type="ECO:0008006" key="4">
    <source>
        <dbReference type="Google" id="ProtNLM"/>
    </source>
</evidence>
<protein>
    <recommendedName>
        <fullName evidence="4">DUF3718 domain-containing protein</fullName>
    </recommendedName>
</protein>
<feature type="chain" id="PRO_5046770917" description="DUF3718 domain-containing protein" evidence="1">
    <location>
        <begin position="22"/>
        <end position="151"/>
    </location>
</feature>
<dbReference type="RefSeq" id="WP_284243801.1">
    <property type="nucleotide sequence ID" value="NZ_BSST01000001.1"/>
</dbReference>